<proteinExistence type="predicted"/>
<name>A0A7S1J9L1_9EUGL</name>
<protein>
    <submittedName>
        <fullName evidence="1">Uncharacterized protein</fullName>
    </submittedName>
</protein>
<reference evidence="1" key="1">
    <citation type="submission" date="2021-01" db="EMBL/GenBank/DDBJ databases">
        <authorList>
            <person name="Corre E."/>
            <person name="Pelletier E."/>
            <person name="Niang G."/>
            <person name="Scheremetjew M."/>
            <person name="Finn R."/>
            <person name="Kale V."/>
            <person name="Holt S."/>
            <person name="Cochrane G."/>
            <person name="Meng A."/>
            <person name="Brown T."/>
            <person name="Cohen L."/>
        </authorList>
    </citation>
    <scope>NUCLEOTIDE SEQUENCE</scope>
    <source>
        <strain evidence="1">NIES-381</strain>
    </source>
</reference>
<evidence type="ECO:0000313" key="1">
    <source>
        <dbReference type="EMBL" id="CAD9036721.1"/>
    </source>
</evidence>
<organism evidence="1">
    <name type="scientific">Eutreptiella gymnastica</name>
    <dbReference type="NCBI Taxonomy" id="73025"/>
    <lineage>
        <taxon>Eukaryota</taxon>
        <taxon>Discoba</taxon>
        <taxon>Euglenozoa</taxon>
        <taxon>Euglenida</taxon>
        <taxon>Spirocuta</taxon>
        <taxon>Euglenophyceae</taxon>
        <taxon>Eutreptiales</taxon>
        <taxon>Eutreptiaceae</taxon>
        <taxon>Eutreptiella</taxon>
    </lineage>
</organism>
<sequence>MSRAGTGGIASPSVRCQEAYKGSLGRQMARESLQAQGECPVARGTVWLGGGRGLQVLFAYSYASVPEGHACICACAIPDGGKPRQMIGKMGQCRGFQWQRCTLCASVWPSLAATLSDTISPGRSCRSVDEALEAATRALALAEPSAQPKQRTISSFVVANDTPHQKVMDSG</sequence>
<dbReference type="AlphaFoldDB" id="A0A7S1J9L1"/>
<gene>
    <name evidence="1" type="ORF">EGYM00392_LOCUS47878</name>
</gene>
<accession>A0A7S1J9L1</accession>
<dbReference type="EMBL" id="HBGA01129390">
    <property type="protein sequence ID" value="CAD9036721.1"/>
    <property type="molecule type" value="Transcribed_RNA"/>
</dbReference>